<keyword evidence="2" id="KW-0408">Iron</keyword>
<evidence type="ECO:0000256" key="2">
    <source>
        <dbReference type="RuleBase" id="RU003682"/>
    </source>
</evidence>
<name>A0A2J6SY50_9HELO</name>
<evidence type="ECO:0000259" key="4">
    <source>
        <dbReference type="PROSITE" id="PS51471"/>
    </source>
</evidence>
<dbReference type="AlphaFoldDB" id="A0A2J6SY50"/>
<keyword evidence="3" id="KW-0812">Transmembrane</keyword>
<dbReference type="Gene3D" id="2.60.120.330">
    <property type="entry name" value="B-lactam Antibiotic, Isopenicillin N Synthase, Chain"/>
    <property type="match status" value="1"/>
</dbReference>
<dbReference type="Pfam" id="PF14226">
    <property type="entry name" value="DIOX_N"/>
    <property type="match status" value="1"/>
</dbReference>
<dbReference type="InterPro" id="IPR027443">
    <property type="entry name" value="IPNS-like_sf"/>
</dbReference>
<dbReference type="GeneID" id="36596759"/>
<dbReference type="Pfam" id="PF03171">
    <property type="entry name" value="2OG-FeII_Oxy"/>
    <property type="match status" value="1"/>
</dbReference>
<evidence type="ECO:0000313" key="6">
    <source>
        <dbReference type="Proteomes" id="UP000235371"/>
    </source>
</evidence>
<sequence>MRPSGSPMWLDLPRQKPHRQHHLFTSIFLFSSSLIPFILSFTPISFQPSLVDLSKFHSQEKFQHRFNIRSAIMAVKPSFSVPTIDISPYLRSPSSPEGLKVISSVREACTGTGFFQLVGHGIEPELQQRVFKGAEKLFKLPMEEKVKLDMSHSVGASNRGYELIGGQGLQEGTLPDLKEGFYVGHEIPASDPRVKNNTFLMGPNIWPPSELIPENDFKEPVSNYYAKIFALSLKVLDVIAAGMDFEGIAKVFREFTANDAGASVRLLHYPPDKGNDKNQLGAGAHTDFGAITLLLQDDVGGLQVWDYVGKEWRDVEPVKEAYVVNVGDMLQMWTIGVYKSSLHRVVNRSGQDRYSVPFFFDGNVDFILRPLDGSKRDGGDITVEGHMKERFASTYGRGRKREGE</sequence>
<dbReference type="RefSeq" id="XP_024732517.1">
    <property type="nucleotide sequence ID" value="XM_024888683.1"/>
</dbReference>
<dbReference type="InterPro" id="IPR044861">
    <property type="entry name" value="IPNS-like_FE2OG_OXY"/>
</dbReference>
<dbReference type="OrthoDB" id="288590at2759"/>
<dbReference type="InterPro" id="IPR005123">
    <property type="entry name" value="Oxoglu/Fe-dep_dioxygenase_dom"/>
</dbReference>
<dbReference type="PANTHER" id="PTHR47990">
    <property type="entry name" value="2-OXOGLUTARATE (2OG) AND FE(II)-DEPENDENT OXYGENASE SUPERFAMILY PROTEIN-RELATED"/>
    <property type="match status" value="1"/>
</dbReference>
<dbReference type="PROSITE" id="PS51471">
    <property type="entry name" value="FE2OG_OXY"/>
    <property type="match status" value="1"/>
</dbReference>
<reference evidence="5 6" key="1">
    <citation type="submission" date="2016-04" db="EMBL/GenBank/DDBJ databases">
        <title>A degradative enzymes factory behind the ericoid mycorrhizal symbiosis.</title>
        <authorList>
            <consortium name="DOE Joint Genome Institute"/>
            <person name="Martino E."/>
            <person name="Morin E."/>
            <person name="Grelet G."/>
            <person name="Kuo A."/>
            <person name="Kohler A."/>
            <person name="Daghino S."/>
            <person name="Barry K."/>
            <person name="Choi C."/>
            <person name="Cichocki N."/>
            <person name="Clum A."/>
            <person name="Copeland A."/>
            <person name="Hainaut M."/>
            <person name="Haridas S."/>
            <person name="Labutti K."/>
            <person name="Lindquist E."/>
            <person name="Lipzen A."/>
            <person name="Khouja H.-R."/>
            <person name="Murat C."/>
            <person name="Ohm R."/>
            <person name="Olson A."/>
            <person name="Spatafora J."/>
            <person name="Veneault-Fourrey C."/>
            <person name="Henrissat B."/>
            <person name="Grigoriev I."/>
            <person name="Martin F."/>
            <person name="Perotto S."/>
        </authorList>
    </citation>
    <scope>NUCLEOTIDE SEQUENCE [LARGE SCALE GENOMIC DNA]</scope>
    <source>
        <strain evidence="5 6">E</strain>
    </source>
</reference>
<protein>
    <submittedName>
        <fullName evidence="5">Clavaminate synthase-like protein</fullName>
    </submittedName>
</protein>
<dbReference type="PRINTS" id="PR00682">
    <property type="entry name" value="IPNSYNTHASE"/>
</dbReference>
<dbReference type="GO" id="GO:0044283">
    <property type="term" value="P:small molecule biosynthetic process"/>
    <property type="evidence" value="ECO:0007669"/>
    <property type="project" value="UniProtKB-ARBA"/>
</dbReference>
<dbReference type="EMBL" id="KZ613854">
    <property type="protein sequence ID" value="PMD55613.1"/>
    <property type="molecule type" value="Genomic_DNA"/>
</dbReference>
<dbReference type="GO" id="GO:0016491">
    <property type="term" value="F:oxidoreductase activity"/>
    <property type="evidence" value="ECO:0007669"/>
    <property type="project" value="UniProtKB-KW"/>
</dbReference>
<feature type="transmembrane region" description="Helical" evidence="3">
    <location>
        <begin position="21"/>
        <end position="41"/>
    </location>
</feature>
<dbReference type="InterPro" id="IPR050231">
    <property type="entry name" value="Iron_ascorbate_oxido_reductase"/>
</dbReference>
<dbReference type="GO" id="GO:0046872">
    <property type="term" value="F:metal ion binding"/>
    <property type="evidence" value="ECO:0007669"/>
    <property type="project" value="UniProtKB-KW"/>
</dbReference>
<evidence type="ECO:0000256" key="1">
    <source>
        <dbReference type="ARBA" id="ARBA00008056"/>
    </source>
</evidence>
<dbReference type="STRING" id="1095630.A0A2J6SY50"/>
<proteinExistence type="inferred from homology"/>
<dbReference type="SUPFAM" id="SSF51197">
    <property type="entry name" value="Clavaminate synthase-like"/>
    <property type="match status" value="1"/>
</dbReference>
<keyword evidence="3" id="KW-0472">Membrane</keyword>
<accession>A0A2J6SY50</accession>
<evidence type="ECO:0000256" key="3">
    <source>
        <dbReference type="SAM" id="Phobius"/>
    </source>
</evidence>
<keyword evidence="6" id="KW-1185">Reference proteome</keyword>
<feature type="domain" description="Fe2OG dioxygenase" evidence="4">
    <location>
        <begin position="256"/>
        <end position="362"/>
    </location>
</feature>
<dbReference type="InParanoid" id="A0A2J6SY50"/>
<organism evidence="5 6">
    <name type="scientific">Hyaloscypha bicolor E</name>
    <dbReference type="NCBI Taxonomy" id="1095630"/>
    <lineage>
        <taxon>Eukaryota</taxon>
        <taxon>Fungi</taxon>
        <taxon>Dikarya</taxon>
        <taxon>Ascomycota</taxon>
        <taxon>Pezizomycotina</taxon>
        <taxon>Leotiomycetes</taxon>
        <taxon>Helotiales</taxon>
        <taxon>Hyaloscyphaceae</taxon>
        <taxon>Hyaloscypha</taxon>
        <taxon>Hyaloscypha bicolor</taxon>
    </lineage>
</organism>
<keyword evidence="2" id="KW-0560">Oxidoreductase</keyword>
<keyword evidence="3" id="KW-1133">Transmembrane helix</keyword>
<dbReference type="InterPro" id="IPR026992">
    <property type="entry name" value="DIOX_N"/>
</dbReference>
<comment type="similarity">
    <text evidence="1 2">Belongs to the iron/ascorbate-dependent oxidoreductase family.</text>
</comment>
<gene>
    <name evidence="5" type="ORF">K444DRAFT_74455</name>
</gene>
<evidence type="ECO:0000313" key="5">
    <source>
        <dbReference type="EMBL" id="PMD55613.1"/>
    </source>
</evidence>
<keyword evidence="2" id="KW-0479">Metal-binding</keyword>
<dbReference type="Proteomes" id="UP000235371">
    <property type="component" value="Unassembled WGS sequence"/>
</dbReference>